<dbReference type="Proteomes" id="UP000030153">
    <property type="component" value="Unassembled WGS sequence"/>
</dbReference>
<comment type="caution">
    <text evidence="1">The sequence shown here is derived from an EMBL/GenBank/DDBJ whole genome shotgun (WGS) entry which is preliminary data.</text>
</comment>
<keyword evidence="2" id="KW-1185">Reference proteome</keyword>
<organism evidence="1 2">
    <name type="scientific">Pontibacillus chungwhensis BH030062</name>
    <dbReference type="NCBI Taxonomy" id="1385513"/>
    <lineage>
        <taxon>Bacteria</taxon>
        <taxon>Bacillati</taxon>
        <taxon>Bacillota</taxon>
        <taxon>Bacilli</taxon>
        <taxon>Bacillales</taxon>
        <taxon>Bacillaceae</taxon>
        <taxon>Pontibacillus</taxon>
    </lineage>
</organism>
<dbReference type="EMBL" id="AVBG01000001">
    <property type="protein sequence ID" value="KGP93051.1"/>
    <property type="molecule type" value="Genomic_DNA"/>
</dbReference>
<protein>
    <submittedName>
        <fullName evidence="1">Transcriptional regulator</fullName>
    </submittedName>
</protein>
<evidence type="ECO:0000313" key="2">
    <source>
        <dbReference type="Proteomes" id="UP000030153"/>
    </source>
</evidence>
<dbReference type="InterPro" id="IPR022608">
    <property type="entry name" value="Tscrpt_reg_SplA"/>
</dbReference>
<accession>A0A0A2V2K6</accession>
<gene>
    <name evidence="1" type="ORF">N780_12040</name>
</gene>
<name>A0A0A2V2K6_9BACI</name>
<dbReference type="Pfam" id="PF11132">
    <property type="entry name" value="SplA"/>
    <property type="match status" value="1"/>
</dbReference>
<evidence type="ECO:0000313" key="1">
    <source>
        <dbReference type="EMBL" id="KGP93051.1"/>
    </source>
</evidence>
<dbReference type="eggNOG" id="ENOG5033N73">
    <property type="taxonomic scope" value="Bacteria"/>
</dbReference>
<dbReference type="STRING" id="1385513.N780_12040"/>
<sequence>MDPKEIKSGDEVFVLYRNPHTPTVMNIKQAEIVPHPHNPEQSALFLHETYHLIEENDALFSTEEAAQAAYDEIYGDYPSDEYM</sequence>
<proteinExistence type="predicted"/>
<dbReference type="AlphaFoldDB" id="A0A0A2V2K6"/>
<reference evidence="1 2" key="1">
    <citation type="submission" date="2013-08" db="EMBL/GenBank/DDBJ databases">
        <title>Genome of Pontibacillus chungwhensis.</title>
        <authorList>
            <person name="Wang Q."/>
            <person name="Wang G."/>
        </authorList>
    </citation>
    <scope>NUCLEOTIDE SEQUENCE [LARGE SCALE GENOMIC DNA]</scope>
    <source>
        <strain evidence="1 2">BH030062</strain>
    </source>
</reference>